<organism evidence="1 2">
    <name type="scientific">Phlyctema vagabunda</name>
    <dbReference type="NCBI Taxonomy" id="108571"/>
    <lineage>
        <taxon>Eukaryota</taxon>
        <taxon>Fungi</taxon>
        <taxon>Dikarya</taxon>
        <taxon>Ascomycota</taxon>
        <taxon>Pezizomycotina</taxon>
        <taxon>Leotiomycetes</taxon>
        <taxon>Helotiales</taxon>
        <taxon>Dermateaceae</taxon>
        <taxon>Phlyctema</taxon>
    </lineage>
</organism>
<dbReference type="Proteomes" id="UP001629113">
    <property type="component" value="Unassembled WGS sequence"/>
</dbReference>
<name>A0ABR4P3W5_9HELO</name>
<keyword evidence="2" id="KW-1185">Reference proteome</keyword>
<comment type="caution">
    <text evidence="1">The sequence shown here is derived from an EMBL/GenBank/DDBJ whole genome shotgun (WGS) entry which is preliminary data.</text>
</comment>
<evidence type="ECO:0000313" key="2">
    <source>
        <dbReference type="Proteomes" id="UP001629113"/>
    </source>
</evidence>
<accession>A0ABR4P3W5</accession>
<sequence length="345" mass="38613">MQNATISVGVFSRSLSFARWIPEVPEVIDEGQGRQEPPSALIFGTTIDPRLMYKKPDVIIDEGSCIKSKNKSTLSGLTAYTLNREQTFACIAMFENGKVNLDPGSLQQVMALATGNSIYVAMSLVCDPIQRPLEYEMKHIIGNIGRHGISLMIPPANPKIRKVDENVWRHVVHAGFDGRFEDCFQHTSMHLSFTRYKLPISVESHGDQAIEAHFVETLVSVFDHEEWLADLDILQGLRDGSLTRVSEHSKCRHKAPKQPAFSLTSVDSWDAYFDHPTGPAIFRANKNLYGRLAATIVNSQRGFKTILFRDESSVCWPCIAKLYKDSVDVTLSAHGSDKQIPMFIC</sequence>
<reference evidence="1 2" key="1">
    <citation type="submission" date="2024-06" db="EMBL/GenBank/DDBJ databases">
        <title>Complete genome of Phlyctema vagabunda strain 19-DSS-EL-015.</title>
        <authorList>
            <person name="Fiorenzani C."/>
        </authorList>
    </citation>
    <scope>NUCLEOTIDE SEQUENCE [LARGE SCALE GENOMIC DNA]</scope>
    <source>
        <strain evidence="1 2">19-DSS-EL-015</strain>
    </source>
</reference>
<gene>
    <name evidence="1" type="ORF">PVAG01_11016</name>
</gene>
<dbReference type="EMBL" id="JBFCZG010000010">
    <property type="protein sequence ID" value="KAL3418006.1"/>
    <property type="molecule type" value="Genomic_DNA"/>
</dbReference>
<proteinExistence type="predicted"/>
<protein>
    <submittedName>
        <fullName evidence="1">Uncharacterized protein</fullName>
    </submittedName>
</protein>
<evidence type="ECO:0000313" key="1">
    <source>
        <dbReference type="EMBL" id="KAL3418006.1"/>
    </source>
</evidence>